<reference evidence="2" key="2">
    <citation type="journal article" date="2014" name="Nat. Commun.">
        <title>The cavefish genome reveals candidate genes for eye loss.</title>
        <authorList>
            <person name="McGaugh S.E."/>
            <person name="Gross J.B."/>
            <person name="Aken B."/>
            <person name="Blin M."/>
            <person name="Borowsky R."/>
            <person name="Chalopin D."/>
            <person name="Hinaux H."/>
            <person name="Jeffery W.R."/>
            <person name="Keene A."/>
            <person name="Ma L."/>
            <person name="Minx P."/>
            <person name="Murphy D."/>
            <person name="O'Quin K.E."/>
            <person name="Retaux S."/>
            <person name="Rohner N."/>
            <person name="Searle S.M."/>
            <person name="Stahl B.A."/>
            <person name="Tabin C."/>
            <person name="Volff J.N."/>
            <person name="Yoshizawa M."/>
            <person name="Warren W.C."/>
        </authorList>
    </citation>
    <scope>NUCLEOTIDE SEQUENCE [LARGE SCALE GENOMIC DNA]</scope>
    <source>
        <strain evidence="2">female</strain>
    </source>
</reference>
<dbReference type="Proteomes" id="UP000018467">
    <property type="component" value="Unassembled WGS sequence"/>
</dbReference>
<organism evidence="1 2">
    <name type="scientific">Astyanax mexicanus</name>
    <name type="common">Blind cave fish</name>
    <name type="synonym">Astyanax fasciatus mexicanus</name>
    <dbReference type="NCBI Taxonomy" id="7994"/>
    <lineage>
        <taxon>Eukaryota</taxon>
        <taxon>Metazoa</taxon>
        <taxon>Chordata</taxon>
        <taxon>Craniata</taxon>
        <taxon>Vertebrata</taxon>
        <taxon>Euteleostomi</taxon>
        <taxon>Actinopterygii</taxon>
        <taxon>Neopterygii</taxon>
        <taxon>Teleostei</taxon>
        <taxon>Ostariophysi</taxon>
        <taxon>Characiformes</taxon>
        <taxon>Characoidei</taxon>
        <taxon>Acestrorhamphidae</taxon>
        <taxon>Acestrorhamphinae</taxon>
        <taxon>Astyanax</taxon>
    </lineage>
</organism>
<name>A0A3B1IZ51_ASTMX</name>
<keyword evidence="2" id="KW-1185">Reference proteome</keyword>
<protein>
    <submittedName>
        <fullName evidence="1">Uncharacterized protein</fullName>
    </submittedName>
</protein>
<proteinExistence type="predicted"/>
<dbReference type="STRING" id="7994.ENSAMXP00000034830"/>
<reference evidence="1" key="3">
    <citation type="submission" date="2025-08" db="UniProtKB">
        <authorList>
            <consortium name="Ensembl"/>
        </authorList>
    </citation>
    <scope>IDENTIFICATION</scope>
</reference>
<sequence>MAEDHGLCDGNGPIDVTESLELLLLAVTDYIVLLDGVQCLLFTFQLDDVGVRDDALIQHKHIDFLGVDKPELLAPVQDCSRGANHNLLLNTAASSDLSEELPLDWLCSLDYF</sequence>
<dbReference type="Ensembl" id="ENSAMXT00000042667.1">
    <property type="protein sequence ID" value="ENSAMXP00000034830.1"/>
    <property type="gene ID" value="ENSAMXG00000033888.1"/>
</dbReference>
<dbReference type="InParanoid" id="A0A3B1IZ51"/>
<reference evidence="2" key="1">
    <citation type="submission" date="2013-03" db="EMBL/GenBank/DDBJ databases">
        <authorList>
            <person name="Jeffery W."/>
            <person name="Warren W."/>
            <person name="Wilson R.K."/>
        </authorList>
    </citation>
    <scope>NUCLEOTIDE SEQUENCE</scope>
    <source>
        <strain evidence="2">female</strain>
    </source>
</reference>
<accession>A0A3B1IZ51</accession>
<dbReference type="GeneTree" id="ENSGT01150000287097"/>
<dbReference type="AlphaFoldDB" id="A0A3B1IZ51"/>
<evidence type="ECO:0000313" key="2">
    <source>
        <dbReference type="Proteomes" id="UP000018467"/>
    </source>
</evidence>
<reference evidence="1" key="4">
    <citation type="submission" date="2025-09" db="UniProtKB">
        <authorList>
            <consortium name="Ensembl"/>
        </authorList>
    </citation>
    <scope>IDENTIFICATION</scope>
</reference>
<evidence type="ECO:0000313" key="1">
    <source>
        <dbReference type="Ensembl" id="ENSAMXP00000034830.1"/>
    </source>
</evidence>